<name>A0A154PAF7_DUFNO</name>
<gene>
    <name evidence="2" type="ORF">WN55_00317</name>
</gene>
<proteinExistence type="predicted"/>
<accession>A0A154PAF7</accession>
<protein>
    <submittedName>
        <fullName evidence="2">Uncharacterized protein</fullName>
    </submittedName>
</protein>
<feature type="region of interest" description="Disordered" evidence="1">
    <location>
        <begin position="1"/>
        <end position="69"/>
    </location>
</feature>
<organism evidence="2 3">
    <name type="scientific">Dufourea novaeangliae</name>
    <name type="common">Sweat bee</name>
    <dbReference type="NCBI Taxonomy" id="178035"/>
    <lineage>
        <taxon>Eukaryota</taxon>
        <taxon>Metazoa</taxon>
        <taxon>Ecdysozoa</taxon>
        <taxon>Arthropoda</taxon>
        <taxon>Hexapoda</taxon>
        <taxon>Insecta</taxon>
        <taxon>Pterygota</taxon>
        <taxon>Neoptera</taxon>
        <taxon>Endopterygota</taxon>
        <taxon>Hymenoptera</taxon>
        <taxon>Apocrita</taxon>
        <taxon>Aculeata</taxon>
        <taxon>Apoidea</taxon>
        <taxon>Anthophila</taxon>
        <taxon>Halictidae</taxon>
        <taxon>Rophitinae</taxon>
        <taxon>Dufourea</taxon>
    </lineage>
</organism>
<sequence length="146" mass="16609">MTFFEPQDTATHVTLNNNERQMDIPQMDEEEKKARQDMPPPTKTKRPLSTTTSSSSFPELINTGNINAGNKDTEKSIKIVIKKNKKKAKKNPHEETLFSISDIEKKLLPAKDNIISNAQKYPLNYENFARLIFETQGKSNISDIAK</sequence>
<dbReference type="STRING" id="178035.A0A154PAF7"/>
<reference evidence="2 3" key="1">
    <citation type="submission" date="2015-07" db="EMBL/GenBank/DDBJ databases">
        <title>The genome of Dufourea novaeangliae.</title>
        <authorList>
            <person name="Pan H."/>
            <person name="Kapheim K."/>
        </authorList>
    </citation>
    <scope>NUCLEOTIDE SEQUENCE [LARGE SCALE GENOMIC DNA]</scope>
    <source>
        <strain evidence="2">0120121106</strain>
        <tissue evidence="2">Whole body</tissue>
    </source>
</reference>
<feature type="compositionally biased region" description="Polar residues" evidence="1">
    <location>
        <begin position="8"/>
        <end position="19"/>
    </location>
</feature>
<evidence type="ECO:0000313" key="3">
    <source>
        <dbReference type="Proteomes" id="UP000076502"/>
    </source>
</evidence>
<dbReference type="AlphaFoldDB" id="A0A154PAF7"/>
<evidence type="ECO:0000256" key="1">
    <source>
        <dbReference type="SAM" id="MobiDB-lite"/>
    </source>
</evidence>
<keyword evidence="3" id="KW-1185">Reference proteome</keyword>
<evidence type="ECO:0000313" key="2">
    <source>
        <dbReference type="EMBL" id="KZC08926.1"/>
    </source>
</evidence>
<dbReference type="Proteomes" id="UP000076502">
    <property type="component" value="Unassembled WGS sequence"/>
</dbReference>
<feature type="compositionally biased region" description="Low complexity" evidence="1">
    <location>
        <begin position="47"/>
        <end position="58"/>
    </location>
</feature>
<dbReference type="EMBL" id="KQ434860">
    <property type="protein sequence ID" value="KZC08926.1"/>
    <property type="molecule type" value="Genomic_DNA"/>
</dbReference>